<sequence>MPSSDSEAVSIYLAPRGCEPTINHDEFDREFMANTSDVDGDIGVNMQLGTSLGTSYTDLGRLAESYRVILDLSQVIPTVLAVFAFLIFIVATAWKGVTLANASVRSAVLCQGHGMILVSGPGPSYRKFTTVNVQIPTFESDEGIIFRSREIVHPNSTPEDGVWTIFGFLKIPNTKLKICGFGLFWLREGGFLGAGRMEEEQYGTSTPKVPDVEY</sequence>
<keyword evidence="1" id="KW-0472">Membrane</keyword>
<evidence type="ECO:0000256" key="1">
    <source>
        <dbReference type="SAM" id="Phobius"/>
    </source>
</evidence>
<evidence type="ECO:0000313" key="2">
    <source>
        <dbReference type="EMBL" id="KAF9465512.1"/>
    </source>
</evidence>
<evidence type="ECO:0000313" key="3">
    <source>
        <dbReference type="Proteomes" id="UP000807353"/>
    </source>
</evidence>
<feature type="transmembrane region" description="Helical" evidence="1">
    <location>
        <begin position="75"/>
        <end position="94"/>
    </location>
</feature>
<dbReference type="AlphaFoldDB" id="A0A9P5Y8H0"/>
<reference evidence="2" key="1">
    <citation type="submission" date="2020-11" db="EMBL/GenBank/DDBJ databases">
        <authorList>
            <consortium name="DOE Joint Genome Institute"/>
            <person name="Ahrendt S."/>
            <person name="Riley R."/>
            <person name="Andreopoulos W."/>
            <person name="Labutti K."/>
            <person name="Pangilinan J."/>
            <person name="Ruiz-Duenas F.J."/>
            <person name="Barrasa J.M."/>
            <person name="Sanchez-Garcia M."/>
            <person name="Camarero S."/>
            <person name="Miyauchi S."/>
            <person name="Serrano A."/>
            <person name="Linde D."/>
            <person name="Babiker R."/>
            <person name="Drula E."/>
            <person name="Ayuso-Fernandez I."/>
            <person name="Pacheco R."/>
            <person name="Padilla G."/>
            <person name="Ferreira P."/>
            <person name="Barriuso J."/>
            <person name="Kellner H."/>
            <person name="Castanera R."/>
            <person name="Alfaro M."/>
            <person name="Ramirez L."/>
            <person name="Pisabarro A.G."/>
            <person name="Kuo A."/>
            <person name="Tritt A."/>
            <person name="Lipzen A."/>
            <person name="He G."/>
            <person name="Yan M."/>
            <person name="Ng V."/>
            <person name="Cullen D."/>
            <person name="Martin F."/>
            <person name="Rosso M.-N."/>
            <person name="Henrissat B."/>
            <person name="Hibbett D."/>
            <person name="Martinez A.T."/>
            <person name="Grigoriev I.V."/>
        </authorList>
    </citation>
    <scope>NUCLEOTIDE SEQUENCE</scope>
    <source>
        <strain evidence="2">CBS 247.69</strain>
    </source>
</reference>
<keyword evidence="3" id="KW-1185">Reference proteome</keyword>
<keyword evidence="1" id="KW-0812">Transmembrane</keyword>
<name>A0A9P5Y8H0_9AGAR</name>
<proteinExistence type="predicted"/>
<dbReference type="Proteomes" id="UP000807353">
    <property type="component" value="Unassembled WGS sequence"/>
</dbReference>
<gene>
    <name evidence="2" type="ORF">BDZ94DRAFT_1234653</name>
</gene>
<accession>A0A9P5Y8H0</accession>
<dbReference type="EMBL" id="MU150247">
    <property type="protein sequence ID" value="KAF9465512.1"/>
    <property type="molecule type" value="Genomic_DNA"/>
</dbReference>
<protein>
    <submittedName>
        <fullName evidence="2">Uncharacterized protein</fullName>
    </submittedName>
</protein>
<comment type="caution">
    <text evidence="2">The sequence shown here is derived from an EMBL/GenBank/DDBJ whole genome shotgun (WGS) entry which is preliminary data.</text>
</comment>
<keyword evidence="1" id="KW-1133">Transmembrane helix</keyword>
<organism evidence="2 3">
    <name type="scientific">Collybia nuda</name>
    <dbReference type="NCBI Taxonomy" id="64659"/>
    <lineage>
        <taxon>Eukaryota</taxon>
        <taxon>Fungi</taxon>
        <taxon>Dikarya</taxon>
        <taxon>Basidiomycota</taxon>
        <taxon>Agaricomycotina</taxon>
        <taxon>Agaricomycetes</taxon>
        <taxon>Agaricomycetidae</taxon>
        <taxon>Agaricales</taxon>
        <taxon>Tricholomatineae</taxon>
        <taxon>Clitocybaceae</taxon>
        <taxon>Collybia</taxon>
    </lineage>
</organism>